<evidence type="ECO:0000313" key="4">
    <source>
        <dbReference type="EMBL" id="KNC32125.1"/>
    </source>
</evidence>
<dbReference type="PANTHER" id="PTHR13375:SF3">
    <property type="entry name" value="THO COMPLEX SUBUNIT 5 HOMOLOG"/>
    <property type="match status" value="1"/>
</dbReference>
<dbReference type="GO" id="GO:0006406">
    <property type="term" value="P:mRNA export from nucleus"/>
    <property type="evidence" value="ECO:0007669"/>
    <property type="project" value="TreeGrafter"/>
</dbReference>
<dbReference type="GO" id="GO:0003729">
    <property type="term" value="F:mRNA binding"/>
    <property type="evidence" value="ECO:0007669"/>
    <property type="project" value="TreeGrafter"/>
</dbReference>
<reference evidence="4 5" key="1">
    <citation type="journal article" date="2015" name="Nat. Commun.">
        <title>Lucilia cuprina genome unlocks parasitic fly biology to underpin future interventions.</title>
        <authorList>
            <person name="Anstead C.A."/>
            <person name="Korhonen P.K."/>
            <person name="Young N.D."/>
            <person name="Hall R.S."/>
            <person name="Jex A.R."/>
            <person name="Murali S.C."/>
            <person name="Hughes D.S."/>
            <person name="Lee S.F."/>
            <person name="Perry T."/>
            <person name="Stroehlein A.J."/>
            <person name="Ansell B.R."/>
            <person name="Breugelmans B."/>
            <person name="Hofmann A."/>
            <person name="Qu J."/>
            <person name="Dugan S."/>
            <person name="Lee S.L."/>
            <person name="Chao H."/>
            <person name="Dinh H."/>
            <person name="Han Y."/>
            <person name="Doddapaneni H.V."/>
            <person name="Worley K.C."/>
            <person name="Muzny D.M."/>
            <person name="Ioannidis P."/>
            <person name="Waterhouse R.M."/>
            <person name="Zdobnov E.M."/>
            <person name="James P.J."/>
            <person name="Bagnall N.H."/>
            <person name="Kotze A.C."/>
            <person name="Gibbs R.A."/>
            <person name="Richards S."/>
            <person name="Batterham P."/>
            <person name="Gasser R.B."/>
        </authorList>
    </citation>
    <scope>NUCLEOTIDE SEQUENCE [LARGE SCALE GENOMIC DNA]</scope>
    <source>
        <strain evidence="4 5">LS</strain>
        <tissue evidence="4">Full body</tissue>
    </source>
</reference>
<dbReference type="EMBL" id="JRES01000340">
    <property type="protein sequence ID" value="KNC32125.1"/>
    <property type="molecule type" value="Genomic_DNA"/>
</dbReference>
<evidence type="ECO:0000256" key="1">
    <source>
        <dbReference type="ARBA" id="ARBA00004123"/>
    </source>
</evidence>
<proteinExistence type="inferred from homology"/>
<dbReference type="AlphaFoldDB" id="A0A0L0CIP9"/>
<comment type="caution">
    <text evidence="4">The sequence shown here is derived from an EMBL/GenBank/DDBJ whole genome shotgun (WGS) entry which is preliminary data.</text>
</comment>
<name>A0A0L0CIP9_LUCCU</name>
<dbReference type="OrthoDB" id="20582at2759"/>
<protein>
    <submittedName>
        <fullName evidence="4">THO complex subunit 5</fullName>
    </submittedName>
</protein>
<dbReference type="Proteomes" id="UP000037069">
    <property type="component" value="Unassembled WGS sequence"/>
</dbReference>
<dbReference type="PANTHER" id="PTHR13375">
    <property type="entry name" value="FMS INTERACTING PROTEIN"/>
    <property type="match status" value="1"/>
</dbReference>
<keyword evidence="5" id="KW-1185">Reference proteome</keyword>
<dbReference type="Pfam" id="PF09766">
    <property type="entry name" value="FmiP_Thoc5"/>
    <property type="match status" value="1"/>
</dbReference>
<comment type="similarity">
    <text evidence="2">Belongs to the THOC5 family.</text>
</comment>
<dbReference type="InterPro" id="IPR019163">
    <property type="entry name" value="THO_Thoc5"/>
</dbReference>
<organism evidence="4 5">
    <name type="scientific">Lucilia cuprina</name>
    <name type="common">Green bottle fly</name>
    <name type="synonym">Australian sheep blowfly</name>
    <dbReference type="NCBI Taxonomy" id="7375"/>
    <lineage>
        <taxon>Eukaryota</taxon>
        <taxon>Metazoa</taxon>
        <taxon>Ecdysozoa</taxon>
        <taxon>Arthropoda</taxon>
        <taxon>Hexapoda</taxon>
        <taxon>Insecta</taxon>
        <taxon>Pterygota</taxon>
        <taxon>Neoptera</taxon>
        <taxon>Endopterygota</taxon>
        <taxon>Diptera</taxon>
        <taxon>Brachycera</taxon>
        <taxon>Muscomorpha</taxon>
        <taxon>Oestroidea</taxon>
        <taxon>Calliphoridae</taxon>
        <taxon>Luciliinae</taxon>
        <taxon>Lucilia</taxon>
    </lineage>
</organism>
<gene>
    <name evidence="4" type="ORF">FF38_08208</name>
</gene>
<evidence type="ECO:0000256" key="3">
    <source>
        <dbReference type="ARBA" id="ARBA00023242"/>
    </source>
</evidence>
<accession>A0A0L0CIP9</accession>
<evidence type="ECO:0000256" key="2">
    <source>
        <dbReference type="ARBA" id="ARBA00008044"/>
    </source>
</evidence>
<dbReference type="GO" id="GO:0000445">
    <property type="term" value="C:THO complex part of transcription export complex"/>
    <property type="evidence" value="ECO:0007669"/>
    <property type="project" value="TreeGrafter"/>
</dbReference>
<keyword evidence="3" id="KW-0539">Nucleus</keyword>
<dbReference type="STRING" id="7375.A0A0L0CIP9"/>
<comment type="subcellular location">
    <subcellularLocation>
        <location evidence="1">Nucleus</location>
    </subcellularLocation>
</comment>
<dbReference type="OMA" id="YEVMHLK"/>
<sequence length="592" mass="69332">MANMLNENFELLKQLFTDCLNAKNNIKDTKVDLDEKLKIGSLEFVVIKKINRLVKYKVRSGREELQAQKTLVDCNRLHLQNLLYEVNYLKREIKHCYRFKSQDEDIDIYEQRIDSVPESKLSHKDRIERLERELNLRKKLSDDCNKLLNDKNMVFNQIIVKMENLSTFAPSLRTLLKATRPLQEALQMPIEQKWKLEQKVHMLPEPLYLAYVNLRAIEQLEGGFDLVVLGQEDELKTYEMKKNETSSLQDQSFFLQPHPLSLQIKFTDACFANDYIAVKVYYLPLLEIVTGYCEIYLNENQINHSESNVLQDFLKFIGEDDMGDSLPYSTATLNLQNHNITLDEFYKKLAKNNLGKPYRWLQHLCGNTSFNSVKNDHNKILKLKDFTSDCVKKLKSYWNSRLILITQIRSFMNKTLDEYIDTKLGCTKPNCALVQWSAISWEEYEGSETTLQLINQKLADETCSFFRAVIVLSSAKMECLISISNKYPLNIPLWTITVHWNGHHNALNNSSIKIMEQYTNSLNDSKPPSLNLLAKQLLRTMYSFDIFLETEGPLYQPLEYNKEKSFIKSFSKRIRVRPYKKITKGSINYFKQ</sequence>
<evidence type="ECO:0000313" key="5">
    <source>
        <dbReference type="Proteomes" id="UP000037069"/>
    </source>
</evidence>